<dbReference type="HOGENOM" id="CLU_020579_0_0_10"/>
<feature type="transmembrane region" description="Helical" evidence="8">
    <location>
        <begin position="455"/>
        <end position="478"/>
    </location>
</feature>
<dbReference type="Gene3D" id="3.30.70.1450">
    <property type="entry name" value="Regulator of K+ conductance, C-terminal domain"/>
    <property type="match status" value="2"/>
</dbReference>
<feature type="transmembrane region" description="Helical" evidence="8">
    <location>
        <begin position="190"/>
        <end position="209"/>
    </location>
</feature>
<feature type="transmembrane region" description="Helical" evidence="8">
    <location>
        <begin position="216"/>
        <end position="235"/>
    </location>
</feature>
<dbReference type="eggNOG" id="COG0490">
    <property type="taxonomic scope" value="Bacteria"/>
</dbReference>
<dbReference type="GO" id="GO:0015297">
    <property type="term" value="F:antiporter activity"/>
    <property type="evidence" value="ECO:0007669"/>
    <property type="project" value="InterPro"/>
</dbReference>
<dbReference type="PATRIC" id="fig|742725.3.peg.373"/>
<evidence type="ECO:0000259" key="9">
    <source>
        <dbReference type="PROSITE" id="PS51202"/>
    </source>
</evidence>
<feature type="transmembrane region" description="Helical" evidence="8">
    <location>
        <begin position="499"/>
        <end position="519"/>
    </location>
</feature>
<evidence type="ECO:0000256" key="2">
    <source>
        <dbReference type="ARBA" id="ARBA00005551"/>
    </source>
</evidence>
<feature type="transmembrane region" description="Helical" evidence="8">
    <location>
        <begin position="89"/>
        <end position="107"/>
    </location>
</feature>
<dbReference type="PANTHER" id="PTHR42751:SF3">
    <property type="entry name" value="SODIUM_GLUTAMATE SYMPORTER"/>
    <property type="match status" value="1"/>
</dbReference>
<feature type="transmembrane region" description="Helical" evidence="8">
    <location>
        <begin position="58"/>
        <end position="77"/>
    </location>
</feature>
<evidence type="ECO:0000256" key="7">
    <source>
        <dbReference type="ARBA" id="ARBA00023136"/>
    </source>
</evidence>
<dbReference type="InterPro" id="IPR006037">
    <property type="entry name" value="RCK_C"/>
</dbReference>
<comment type="caution">
    <text evidence="10">The sequence shown here is derived from an EMBL/GenBank/DDBJ whole genome shotgun (WGS) entry which is preliminary data.</text>
</comment>
<dbReference type="InterPro" id="IPR038770">
    <property type="entry name" value="Na+/solute_symporter_sf"/>
</dbReference>
<feature type="domain" description="RCK C-terminal" evidence="9">
    <location>
        <begin position="655"/>
        <end position="740"/>
    </location>
</feature>
<feature type="transmembrane region" description="Helical" evidence="8">
    <location>
        <begin position="525"/>
        <end position="544"/>
    </location>
</feature>
<dbReference type="RefSeq" id="WP_009133136.1">
    <property type="nucleotide sequence ID" value="NZ_CP102250.1"/>
</dbReference>
<keyword evidence="7 8" id="KW-0472">Membrane</keyword>
<sequence>MAHLNPLISDLALILGVAGIITLLFKKLKQPVVLGYIVAGFLCSGNFLLEGVSNVDNVNIWAEIGIIFLLFSLGLEFSFNKLMEVGGPALMTAMVIIAGMMCTGFMAGRMLHWTTTDSIFLGGMLSMSSTTIIIKAFDDLGLRNRKFTGQVFGVLIVEDLFAVVLLVLFSTLYMQKNVEEADIAGRLFKLLFFLVSWFVVAIYLIPSLLRRVRRLLNAETLLVISLGLCLGMVVLANSVGFSSALGAFVMGSVLAGTSEAKAIEKVMAPVKDLFGAVFFVSVGMLVEPPLLWQYMGPILLLTLVVIAGQIFYGTIGFLISGQDLRLSLQSSFSLAQIGEFAFIIAALGLTLGVTSSFLYPVAVAVSVITTFTTPFVIKQSEPAYRWLEGHLPRRFKMFLARYSAASQSAENQSAWRQLLKRSLLSISFYSILLGGLVWVAVTYYMPWVEEWVPGFWGNILSTTTTILAMAPLLWALALRHLNRKLFAALWKDPRFNHGLLVGLMLLRFFLSAAFVMAVLVHLYSYRWGTIIGFLLILLSIAVFWKRIKHNFLHFERRFYANLHAVDRDKITVLDKRTKFLHLARLTVSADSRFVGKSLRTLDLRTRRGITIVSIQRGSRKINIPHSDDILLPADRIAVVGTDAELKRFAAEVEVEPAAPTSGVDEVVMRQFSVSPSSVLVGMTVSQFVVMCGGEGIVIGIERQDGTFVEPLGLVRFRPYDLVWVAGTREPLRKLLGSDALPVRKDPGKGAGHGLLMRIGARLWLWLTGRSR</sequence>
<dbReference type="GO" id="GO:0006813">
    <property type="term" value="P:potassium ion transport"/>
    <property type="evidence" value="ECO:0007669"/>
    <property type="project" value="UniProtKB-KW"/>
</dbReference>
<dbReference type="AlphaFoldDB" id="G5H5X0"/>
<evidence type="ECO:0000256" key="4">
    <source>
        <dbReference type="ARBA" id="ARBA00022538"/>
    </source>
</evidence>
<feature type="transmembrane region" description="Helical" evidence="8">
    <location>
        <begin position="272"/>
        <end position="292"/>
    </location>
</feature>
<reference evidence="10 11" key="1">
    <citation type="submission" date="2011-08" db="EMBL/GenBank/DDBJ databases">
        <title>The Genome Sequence of Alistipes indistinctus YIT 12060.</title>
        <authorList>
            <consortium name="The Broad Institute Genome Sequencing Platform"/>
            <person name="Earl A."/>
            <person name="Ward D."/>
            <person name="Feldgarden M."/>
            <person name="Gevers D."/>
            <person name="Morotomi M."/>
            <person name="Young S.K."/>
            <person name="Zeng Q."/>
            <person name="Gargeya S."/>
            <person name="Fitzgerald M."/>
            <person name="Haas B."/>
            <person name="Abouelleil A."/>
            <person name="Alvarado L."/>
            <person name="Arachchi H.M."/>
            <person name="Berlin A."/>
            <person name="Brown A."/>
            <person name="Chapman S.B."/>
            <person name="Chen Z."/>
            <person name="Dunbar C."/>
            <person name="Freedman E."/>
            <person name="Gearin G."/>
            <person name="Gellesch M."/>
            <person name="Goldberg J."/>
            <person name="Griggs A."/>
            <person name="Gujja S."/>
            <person name="Heiman D."/>
            <person name="Howarth C."/>
            <person name="Larson L."/>
            <person name="Lui A."/>
            <person name="MacDonald P.J.P."/>
            <person name="Montmayeur A."/>
            <person name="Murphy C."/>
            <person name="Neiman D."/>
            <person name="Pearson M."/>
            <person name="Priest M."/>
            <person name="Roberts A."/>
            <person name="Saif S."/>
            <person name="Shea T."/>
            <person name="Shenoy N."/>
            <person name="Sisk P."/>
            <person name="Stolte C."/>
            <person name="Sykes S."/>
            <person name="Wortman J."/>
            <person name="Nusbaum C."/>
            <person name="Birren B."/>
        </authorList>
    </citation>
    <scope>NUCLEOTIDE SEQUENCE [LARGE SCALE GENOMIC DNA]</scope>
    <source>
        <strain evidence="10 11">YIT 12060</strain>
    </source>
</reference>
<accession>G5H5X0</accession>
<evidence type="ECO:0000256" key="5">
    <source>
        <dbReference type="ARBA" id="ARBA00022692"/>
    </source>
</evidence>
<dbReference type="eggNOG" id="COG0475">
    <property type="taxonomic scope" value="Bacteria"/>
</dbReference>
<feature type="transmembrane region" description="Helical" evidence="8">
    <location>
        <begin position="32"/>
        <end position="52"/>
    </location>
</feature>
<comment type="similarity">
    <text evidence="2">Belongs to the monovalent cation:proton antiporter 2 (CPA2) transporter (TC 2.A.37) family.</text>
</comment>
<dbReference type="GeneID" id="92816752"/>
<evidence type="ECO:0000256" key="3">
    <source>
        <dbReference type="ARBA" id="ARBA00022448"/>
    </source>
</evidence>
<organism evidence="10 11">
    <name type="scientific">Alistipes indistinctus YIT 12060</name>
    <dbReference type="NCBI Taxonomy" id="742725"/>
    <lineage>
        <taxon>Bacteria</taxon>
        <taxon>Pseudomonadati</taxon>
        <taxon>Bacteroidota</taxon>
        <taxon>Bacteroidia</taxon>
        <taxon>Bacteroidales</taxon>
        <taxon>Rikenellaceae</taxon>
        <taxon>Alistipes</taxon>
    </lineage>
</organism>
<dbReference type="SUPFAM" id="SSF116726">
    <property type="entry name" value="TrkA C-terminal domain-like"/>
    <property type="match status" value="2"/>
</dbReference>
<evidence type="ECO:0000313" key="11">
    <source>
        <dbReference type="Proteomes" id="UP000006008"/>
    </source>
</evidence>
<proteinExistence type="inferred from homology"/>
<keyword evidence="4" id="KW-0633">Potassium transport</keyword>
<dbReference type="Gene3D" id="1.20.1530.20">
    <property type="match status" value="1"/>
</dbReference>
<comment type="subcellular location">
    <subcellularLocation>
        <location evidence="1">Membrane</location>
        <topology evidence="1">Multi-pass membrane protein</topology>
    </subcellularLocation>
</comment>
<evidence type="ECO:0000256" key="6">
    <source>
        <dbReference type="ARBA" id="ARBA00022989"/>
    </source>
</evidence>
<feature type="domain" description="RCK C-terminal" evidence="9">
    <location>
        <begin position="570"/>
        <end position="654"/>
    </location>
</feature>
<keyword evidence="4" id="KW-0630">Potassium</keyword>
<dbReference type="InterPro" id="IPR036721">
    <property type="entry name" value="RCK_C_sf"/>
</dbReference>
<feature type="transmembrane region" description="Helical" evidence="8">
    <location>
        <begin position="6"/>
        <end position="25"/>
    </location>
</feature>
<evidence type="ECO:0000256" key="8">
    <source>
        <dbReference type="SAM" id="Phobius"/>
    </source>
</evidence>
<evidence type="ECO:0000313" key="10">
    <source>
        <dbReference type="EMBL" id="EHB93064.1"/>
    </source>
</evidence>
<dbReference type="GO" id="GO:0008324">
    <property type="term" value="F:monoatomic cation transmembrane transporter activity"/>
    <property type="evidence" value="ECO:0007669"/>
    <property type="project" value="InterPro"/>
</dbReference>
<protein>
    <recommendedName>
        <fullName evidence="9">RCK C-terminal domain-containing protein</fullName>
    </recommendedName>
</protein>
<dbReference type="Proteomes" id="UP000006008">
    <property type="component" value="Unassembled WGS sequence"/>
</dbReference>
<dbReference type="InterPro" id="IPR006153">
    <property type="entry name" value="Cation/H_exchanger_TM"/>
</dbReference>
<keyword evidence="4" id="KW-0406">Ion transport</keyword>
<dbReference type="PANTHER" id="PTHR42751">
    <property type="entry name" value="SODIUM/HYDROGEN EXCHANGER FAMILY/TRKA DOMAIN PROTEIN"/>
    <property type="match status" value="1"/>
</dbReference>
<keyword evidence="5 8" id="KW-0812">Transmembrane</keyword>
<dbReference type="GO" id="GO:0016020">
    <property type="term" value="C:membrane"/>
    <property type="evidence" value="ECO:0007669"/>
    <property type="project" value="UniProtKB-SubCell"/>
</dbReference>
<dbReference type="PROSITE" id="PS51202">
    <property type="entry name" value="RCK_C"/>
    <property type="match status" value="2"/>
</dbReference>
<evidence type="ECO:0000256" key="1">
    <source>
        <dbReference type="ARBA" id="ARBA00004141"/>
    </source>
</evidence>
<gene>
    <name evidence="10" type="ORF">HMPREF9450_00330</name>
</gene>
<dbReference type="GO" id="GO:1902600">
    <property type="term" value="P:proton transmembrane transport"/>
    <property type="evidence" value="ECO:0007669"/>
    <property type="project" value="InterPro"/>
</dbReference>
<keyword evidence="11" id="KW-1185">Reference proteome</keyword>
<feature type="transmembrane region" description="Helical" evidence="8">
    <location>
        <begin position="149"/>
        <end position="170"/>
    </location>
</feature>
<keyword evidence="3" id="KW-0813">Transport</keyword>
<name>G5H5X0_9BACT</name>
<dbReference type="EMBL" id="ADLD01000004">
    <property type="protein sequence ID" value="EHB93064.1"/>
    <property type="molecule type" value="Genomic_DNA"/>
</dbReference>
<dbReference type="Pfam" id="PF00999">
    <property type="entry name" value="Na_H_Exchanger"/>
    <property type="match status" value="1"/>
</dbReference>
<dbReference type="STRING" id="742725.HMPREF9450_00330"/>
<dbReference type="Pfam" id="PF02080">
    <property type="entry name" value="TrkA_C"/>
    <property type="match status" value="1"/>
</dbReference>
<feature type="transmembrane region" description="Helical" evidence="8">
    <location>
        <begin position="423"/>
        <end position="443"/>
    </location>
</feature>
<keyword evidence="6 8" id="KW-1133">Transmembrane helix</keyword>
<feature type="transmembrane region" description="Helical" evidence="8">
    <location>
        <begin position="298"/>
        <end position="319"/>
    </location>
</feature>
<feature type="transmembrane region" description="Helical" evidence="8">
    <location>
        <begin position="119"/>
        <end position="137"/>
    </location>
</feature>